<dbReference type="GO" id="GO:0032259">
    <property type="term" value="P:methylation"/>
    <property type="evidence" value="ECO:0007669"/>
    <property type="project" value="UniProtKB-KW"/>
</dbReference>
<evidence type="ECO:0000256" key="2">
    <source>
        <dbReference type="ARBA" id="ARBA00012185"/>
    </source>
</evidence>
<keyword evidence="6" id="KW-0680">Restriction system</keyword>
<feature type="region of interest" description="Disordered" evidence="8">
    <location>
        <begin position="65"/>
        <end position="90"/>
    </location>
</feature>
<dbReference type="PROSITE" id="PS00093">
    <property type="entry name" value="N4_MTASE"/>
    <property type="match status" value="1"/>
</dbReference>
<dbReference type="InterPro" id="IPR017985">
    <property type="entry name" value="MeTrfase_CN4_CS"/>
</dbReference>
<comment type="catalytic activity">
    <reaction evidence="7">
        <text>a 2'-deoxycytidine in DNA + S-adenosyl-L-methionine = an N(4)-methyl-2'-deoxycytidine in DNA + S-adenosyl-L-homocysteine + H(+)</text>
        <dbReference type="Rhea" id="RHEA:16857"/>
        <dbReference type="Rhea" id="RHEA-COMP:11369"/>
        <dbReference type="Rhea" id="RHEA-COMP:13674"/>
        <dbReference type="ChEBI" id="CHEBI:15378"/>
        <dbReference type="ChEBI" id="CHEBI:57856"/>
        <dbReference type="ChEBI" id="CHEBI:59789"/>
        <dbReference type="ChEBI" id="CHEBI:85452"/>
        <dbReference type="ChEBI" id="CHEBI:137933"/>
        <dbReference type="EC" id="2.1.1.113"/>
    </reaction>
</comment>
<evidence type="ECO:0000256" key="3">
    <source>
        <dbReference type="ARBA" id="ARBA00022603"/>
    </source>
</evidence>
<evidence type="ECO:0000256" key="1">
    <source>
        <dbReference type="ARBA" id="ARBA00010203"/>
    </source>
</evidence>
<dbReference type="SUPFAM" id="SSF53335">
    <property type="entry name" value="S-adenosyl-L-methionine-dependent methyltransferases"/>
    <property type="match status" value="1"/>
</dbReference>
<gene>
    <name evidence="9" type="ORF">S01H4_27878</name>
</gene>
<protein>
    <recommendedName>
        <fullName evidence="2">site-specific DNA-methyltransferase (cytosine-N(4)-specific)</fullName>
        <ecNumber evidence="2">2.1.1.113</ecNumber>
    </recommendedName>
</protein>
<accession>X1B854</accession>
<dbReference type="GO" id="GO:0003677">
    <property type="term" value="F:DNA binding"/>
    <property type="evidence" value="ECO:0007669"/>
    <property type="project" value="InterPro"/>
</dbReference>
<comment type="similarity">
    <text evidence="1">Belongs to the N(4)/N(6)-methyltransferase family. N(4) subfamily.</text>
</comment>
<keyword evidence="5" id="KW-0949">S-adenosyl-L-methionine</keyword>
<name>X1B854_9ZZZZ</name>
<reference evidence="9" key="1">
    <citation type="journal article" date="2014" name="Front. Microbiol.">
        <title>High frequency of phylogenetically diverse reductive dehalogenase-homologous genes in deep subseafloor sedimentary metagenomes.</title>
        <authorList>
            <person name="Kawai M."/>
            <person name="Futagami T."/>
            <person name="Toyoda A."/>
            <person name="Takaki Y."/>
            <person name="Nishi S."/>
            <person name="Hori S."/>
            <person name="Arai W."/>
            <person name="Tsubouchi T."/>
            <person name="Morono Y."/>
            <person name="Uchiyama I."/>
            <person name="Ito T."/>
            <person name="Fujiyama A."/>
            <person name="Inagaki F."/>
            <person name="Takami H."/>
        </authorList>
    </citation>
    <scope>NUCLEOTIDE SEQUENCE</scope>
    <source>
        <strain evidence="9">Expedition CK06-06</strain>
    </source>
</reference>
<proteinExistence type="inferred from homology"/>
<organism evidence="9">
    <name type="scientific">marine sediment metagenome</name>
    <dbReference type="NCBI Taxonomy" id="412755"/>
    <lineage>
        <taxon>unclassified sequences</taxon>
        <taxon>metagenomes</taxon>
        <taxon>ecological metagenomes</taxon>
    </lineage>
</organism>
<dbReference type="EC" id="2.1.1.113" evidence="2"/>
<evidence type="ECO:0000256" key="5">
    <source>
        <dbReference type="ARBA" id="ARBA00022691"/>
    </source>
</evidence>
<evidence type="ECO:0000256" key="4">
    <source>
        <dbReference type="ARBA" id="ARBA00022679"/>
    </source>
</evidence>
<keyword evidence="3" id="KW-0489">Methyltransferase</keyword>
<feature type="compositionally biased region" description="Polar residues" evidence="8">
    <location>
        <begin position="78"/>
        <end position="89"/>
    </location>
</feature>
<evidence type="ECO:0000313" key="9">
    <source>
        <dbReference type="EMBL" id="GAG80328.1"/>
    </source>
</evidence>
<feature type="non-terminal residue" evidence="9">
    <location>
        <position position="116"/>
    </location>
</feature>
<evidence type="ECO:0000256" key="8">
    <source>
        <dbReference type="SAM" id="MobiDB-lite"/>
    </source>
</evidence>
<dbReference type="AlphaFoldDB" id="X1B854"/>
<dbReference type="GO" id="GO:0009307">
    <property type="term" value="P:DNA restriction-modification system"/>
    <property type="evidence" value="ECO:0007669"/>
    <property type="project" value="UniProtKB-KW"/>
</dbReference>
<keyword evidence="4" id="KW-0808">Transferase</keyword>
<sequence>METNKIYQGNAIDTLKTFPKESIDCVVTSPPYWTLRDYQIEEEVIWDGKEGNKCWNGGEHEWGEGIIGAGSRSKDNHNAPTKQTEATMNRNKRPLTNFCSKCGALWDTETNNREDL</sequence>
<dbReference type="InterPro" id="IPR029063">
    <property type="entry name" value="SAM-dependent_MTases_sf"/>
</dbReference>
<evidence type="ECO:0000256" key="7">
    <source>
        <dbReference type="ARBA" id="ARBA00049120"/>
    </source>
</evidence>
<dbReference type="GO" id="GO:0015667">
    <property type="term" value="F:site-specific DNA-methyltransferase (cytosine-N4-specific) activity"/>
    <property type="evidence" value="ECO:0007669"/>
    <property type="project" value="UniProtKB-EC"/>
</dbReference>
<evidence type="ECO:0000256" key="6">
    <source>
        <dbReference type="ARBA" id="ARBA00022747"/>
    </source>
</evidence>
<comment type="caution">
    <text evidence="9">The sequence shown here is derived from an EMBL/GenBank/DDBJ whole genome shotgun (WGS) entry which is preliminary data.</text>
</comment>
<dbReference type="EMBL" id="BART01013719">
    <property type="protein sequence ID" value="GAG80328.1"/>
    <property type="molecule type" value="Genomic_DNA"/>
</dbReference>
<dbReference type="Gene3D" id="3.40.50.150">
    <property type="entry name" value="Vaccinia Virus protein VP39"/>
    <property type="match status" value="1"/>
</dbReference>